<dbReference type="InterPro" id="IPR012338">
    <property type="entry name" value="Beta-lactam/transpept-like"/>
</dbReference>
<evidence type="ECO:0000313" key="3">
    <source>
        <dbReference type="Proteomes" id="UP000509791"/>
    </source>
</evidence>
<evidence type="ECO:0000259" key="1">
    <source>
        <dbReference type="Pfam" id="PF00768"/>
    </source>
</evidence>
<dbReference type="GO" id="GO:0006508">
    <property type="term" value="P:proteolysis"/>
    <property type="evidence" value="ECO:0007669"/>
    <property type="project" value="InterPro"/>
</dbReference>
<protein>
    <recommendedName>
        <fullName evidence="1">Peptidase S11 D-alanyl-D-alanine carboxypeptidase A N-terminal domain-containing protein</fullName>
    </recommendedName>
</protein>
<feature type="domain" description="Peptidase S11 D-alanyl-D-alanine carboxypeptidase A N-terminal" evidence="1">
    <location>
        <begin position="3"/>
        <end position="130"/>
    </location>
</feature>
<dbReference type="InterPro" id="IPR001967">
    <property type="entry name" value="Peptidase_S11_N"/>
</dbReference>
<dbReference type="Pfam" id="PF00768">
    <property type="entry name" value="Peptidase_S11"/>
    <property type="match status" value="1"/>
</dbReference>
<accession>A0A8D6U792</accession>
<reference evidence="2 3" key="1">
    <citation type="submission" date="2020-06" db="EMBL/GenBank/DDBJ databases">
        <authorList>
            <person name="Chuat V."/>
        </authorList>
    </citation>
    <scope>NUCLEOTIDE SEQUENCE [LARGE SCALE GENOMIC DNA]</scope>
    <source>
        <strain evidence="2">STH_CIRM_998</strain>
    </source>
</reference>
<name>A0A8D6U792_STRTR</name>
<dbReference type="Gene3D" id="3.40.710.10">
    <property type="entry name" value="DD-peptidase/beta-lactamase superfamily"/>
    <property type="match status" value="2"/>
</dbReference>
<dbReference type="SUPFAM" id="SSF56601">
    <property type="entry name" value="beta-lactamase/transpeptidase-like"/>
    <property type="match status" value="1"/>
</dbReference>
<dbReference type="Proteomes" id="UP000509791">
    <property type="component" value="Chromosome"/>
</dbReference>
<dbReference type="AlphaFoldDB" id="A0A8D6U792"/>
<dbReference type="GO" id="GO:0009002">
    <property type="term" value="F:serine-type D-Ala-D-Ala carboxypeptidase activity"/>
    <property type="evidence" value="ECO:0007669"/>
    <property type="project" value="InterPro"/>
</dbReference>
<dbReference type="EMBL" id="LR822027">
    <property type="protein sequence ID" value="CAD0152432.1"/>
    <property type="molecule type" value="Genomic_DNA"/>
</dbReference>
<evidence type="ECO:0000313" key="2">
    <source>
        <dbReference type="EMBL" id="CAD0152432.1"/>
    </source>
</evidence>
<sequence>MTSVPSSNVITVMLANYLTNNDPDKWLDMMNEKSKELSMTNTKWFNASGELSMTNTKWFNASGAAAVAFKGYYSPQRYDNNQSNQTTARDLVIMTYNFIKKYPDILKYTSKPVVAVKEGTPYEETFETYNYSIPGADYGLKGGKWLEDRV</sequence>
<proteinExistence type="predicted"/>
<gene>
    <name evidence="2" type="ORF">STHERMO_1151</name>
</gene>
<organism evidence="2 3">
    <name type="scientific">Streptococcus thermophilus</name>
    <dbReference type="NCBI Taxonomy" id="1308"/>
    <lineage>
        <taxon>Bacteria</taxon>
        <taxon>Bacillati</taxon>
        <taxon>Bacillota</taxon>
        <taxon>Bacilli</taxon>
        <taxon>Lactobacillales</taxon>
        <taxon>Streptococcaceae</taxon>
        <taxon>Streptococcus</taxon>
    </lineage>
</organism>